<dbReference type="SUPFAM" id="SSF53448">
    <property type="entry name" value="Nucleotide-diphospho-sugar transferases"/>
    <property type="match status" value="1"/>
</dbReference>
<evidence type="ECO:0000313" key="2">
    <source>
        <dbReference type="EMBL" id="TPG71737.1"/>
    </source>
</evidence>
<name>A0A502HAR1_9BACT</name>
<feature type="domain" description="MobA-like NTP transferase" evidence="1">
    <location>
        <begin position="40"/>
        <end position="199"/>
    </location>
</feature>
<dbReference type="AlphaFoldDB" id="A0A502HAR1"/>
<keyword evidence="3" id="KW-1185">Reference proteome</keyword>
<dbReference type="GO" id="GO:0016779">
    <property type="term" value="F:nucleotidyltransferase activity"/>
    <property type="evidence" value="ECO:0007669"/>
    <property type="project" value="UniProtKB-ARBA"/>
</dbReference>
<dbReference type="PANTHER" id="PTHR43777:SF1">
    <property type="entry name" value="MOLYBDENUM COFACTOR CYTIDYLYLTRANSFERASE"/>
    <property type="match status" value="1"/>
</dbReference>
<protein>
    <submittedName>
        <fullName evidence="2">Nucleotidyltransferase family protein</fullName>
    </submittedName>
</protein>
<evidence type="ECO:0000259" key="1">
    <source>
        <dbReference type="Pfam" id="PF12804"/>
    </source>
</evidence>
<dbReference type="Proteomes" id="UP000317646">
    <property type="component" value="Unassembled WGS sequence"/>
</dbReference>
<comment type="caution">
    <text evidence="2">The sequence shown here is derived from an EMBL/GenBank/DDBJ whole genome shotgun (WGS) entry which is preliminary data.</text>
</comment>
<keyword evidence="2" id="KW-0808">Transferase</keyword>
<dbReference type="EMBL" id="RCYZ01000001">
    <property type="protein sequence ID" value="TPG71737.1"/>
    <property type="molecule type" value="Genomic_DNA"/>
</dbReference>
<proteinExistence type="predicted"/>
<sequence length="231" mass="23371">MGWLRVACRAMRNQFAAGFFAPILLPVMDSLPLITPPAAAIVLAAGNSSRLGQPKQLLVYQGETLLHRAVRTALAAGYAPVVVVTGALDAELRLAVAGLPCQAVHNPGWAAGMGASIRAGLAALGPAATAVLVMSSDQPLIEAAALAALAQHQQATGAPAVAAAYAEAFGIPALFAAGALAGLRNLRPEQGAKPLLASYGPTLALVPIPEAAFDVDTPAAYQALLAHRGPK</sequence>
<dbReference type="Gene3D" id="3.90.550.10">
    <property type="entry name" value="Spore Coat Polysaccharide Biosynthesis Protein SpsA, Chain A"/>
    <property type="match status" value="1"/>
</dbReference>
<reference evidence="2 3" key="1">
    <citation type="journal article" date="2019" name="Environ. Microbiol.">
        <title>Species interactions and distinct microbial communities in high Arctic permafrost affected cryosols are associated with the CH4 and CO2 gas fluxes.</title>
        <authorList>
            <person name="Altshuler I."/>
            <person name="Hamel J."/>
            <person name="Turney S."/>
            <person name="Magnuson E."/>
            <person name="Levesque R."/>
            <person name="Greer C."/>
            <person name="Whyte L.G."/>
        </authorList>
    </citation>
    <scope>NUCLEOTIDE SEQUENCE [LARGE SCALE GENOMIC DNA]</scope>
    <source>
        <strain evidence="2 3">S9.2P</strain>
    </source>
</reference>
<dbReference type="PANTHER" id="PTHR43777">
    <property type="entry name" value="MOLYBDENUM COFACTOR CYTIDYLYLTRANSFERASE"/>
    <property type="match status" value="1"/>
</dbReference>
<gene>
    <name evidence="2" type="ORF">EAH73_00310</name>
</gene>
<dbReference type="InterPro" id="IPR025877">
    <property type="entry name" value="MobA-like_NTP_Trfase"/>
</dbReference>
<dbReference type="Pfam" id="PF12804">
    <property type="entry name" value="NTP_transf_3"/>
    <property type="match status" value="1"/>
</dbReference>
<dbReference type="InterPro" id="IPR029044">
    <property type="entry name" value="Nucleotide-diphossugar_trans"/>
</dbReference>
<dbReference type="CDD" id="cd04182">
    <property type="entry name" value="GT_2_like_f"/>
    <property type="match status" value="1"/>
</dbReference>
<accession>A0A502HAR1</accession>
<evidence type="ECO:0000313" key="3">
    <source>
        <dbReference type="Proteomes" id="UP000317646"/>
    </source>
</evidence>
<organism evidence="2 3">
    <name type="scientific">Hymenobacter nivis</name>
    <dbReference type="NCBI Taxonomy" id="1850093"/>
    <lineage>
        <taxon>Bacteria</taxon>
        <taxon>Pseudomonadati</taxon>
        <taxon>Bacteroidota</taxon>
        <taxon>Cytophagia</taxon>
        <taxon>Cytophagales</taxon>
        <taxon>Hymenobacteraceae</taxon>
        <taxon>Hymenobacter</taxon>
    </lineage>
</organism>